<name>A0A5E4EXE7_PRUDU</name>
<protein>
    <submittedName>
        <fullName evidence="1">PREDICTED: retrotransposon gag domain</fullName>
    </submittedName>
</protein>
<proteinExistence type="predicted"/>
<dbReference type="EMBL" id="CABIKO010000043">
    <property type="protein sequence ID" value="VVA20343.1"/>
    <property type="molecule type" value="Genomic_DNA"/>
</dbReference>
<dbReference type="AlphaFoldDB" id="A0A5E4EXE7"/>
<evidence type="ECO:0000313" key="1">
    <source>
        <dbReference type="EMBL" id="VVA20343.1"/>
    </source>
</evidence>
<dbReference type="Gramene" id="VVA20343">
    <property type="protein sequence ID" value="VVA20343"/>
    <property type="gene ID" value="Prudul26B012836"/>
</dbReference>
<organism evidence="1 2">
    <name type="scientific">Prunus dulcis</name>
    <name type="common">Almond</name>
    <name type="synonym">Amygdalus dulcis</name>
    <dbReference type="NCBI Taxonomy" id="3755"/>
    <lineage>
        <taxon>Eukaryota</taxon>
        <taxon>Viridiplantae</taxon>
        <taxon>Streptophyta</taxon>
        <taxon>Embryophyta</taxon>
        <taxon>Tracheophyta</taxon>
        <taxon>Spermatophyta</taxon>
        <taxon>Magnoliopsida</taxon>
        <taxon>eudicotyledons</taxon>
        <taxon>Gunneridae</taxon>
        <taxon>Pentapetalae</taxon>
        <taxon>rosids</taxon>
        <taxon>fabids</taxon>
        <taxon>Rosales</taxon>
        <taxon>Rosaceae</taxon>
        <taxon>Amygdaloideae</taxon>
        <taxon>Amygdaleae</taxon>
        <taxon>Prunus</taxon>
    </lineage>
</organism>
<accession>A0A5E4EXE7</accession>
<gene>
    <name evidence="1" type="ORF">ALMOND_2B012836</name>
</gene>
<dbReference type="InParanoid" id="A0A5E4EXE7"/>
<evidence type="ECO:0000313" key="2">
    <source>
        <dbReference type="Proteomes" id="UP000327085"/>
    </source>
</evidence>
<dbReference type="Proteomes" id="UP000327085">
    <property type="component" value="Chromosome 2"/>
</dbReference>
<reference evidence="2" key="1">
    <citation type="journal article" date="2020" name="Plant J.">
        <title>Transposons played a major role in the diversification between the closely related almond and peach genomes: results from the almond genome sequence.</title>
        <authorList>
            <person name="Alioto T."/>
            <person name="Alexiou K.G."/>
            <person name="Bardil A."/>
            <person name="Barteri F."/>
            <person name="Castanera R."/>
            <person name="Cruz F."/>
            <person name="Dhingra A."/>
            <person name="Duval H."/>
            <person name="Fernandez I Marti A."/>
            <person name="Frias L."/>
            <person name="Galan B."/>
            <person name="Garcia J.L."/>
            <person name="Howad W."/>
            <person name="Gomez-Garrido J."/>
            <person name="Gut M."/>
            <person name="Julca I."/>
            <person name="Morata J."/>
            <person name="Puigdomenech P."/>
            <person name="Ribeca P."/>
            <person name="Rubio Cabetas M.J."/>
            <person name="Vlasova A."/>
            <person name="Wirthensohn M."/>
            <person name="Garcia-Mas J."/>
            <person name="Gabaldon T."/>
            <person name="Casacuberta J.M."/>
            <person name="Arus P."/>
        </authorList>
    </citation>
    <scope>NUCLEOTIDE SEQUENCE [LARGE SCALE GENOMIC DNA]</scope>
    <source>
        <strain evidence="2">cv. Texas</strain>
    </source>
</reference>
<sequence length="95" mass="11234">MAELTALCNEVKYVKGDWALCREAVLNKARTPKEPKVLDTLKSKSFNGKREAKELDTFLWNIERYFKYLKMDEDESKISTTTLFLTDNALMWRRH</sequence>